<name>A0A2M9D813_9MICO</name>
<dbReference type="Proteomes" id="UP000231742">
    <property type="component" value="Unassembled WGS sequence"/>
</dbReference>
<protein>
    <submittedName>
        <fullName evidence="2">Short-subunit dehydrogenase involved in D-alanine esterification of teichoic acids</fullName>
    </submittedName>
</protein>
<dbReference type="Gene3D" id="3.40.50.720">
    <property type="entry name" value="NAD(P)-binding Rossmann-like Domain"/>
    <property type="match status" value="1"/>
</dbReference>
<dbReference type="RefSeq" id="WP_100388495.1">
    <property type="nucleotide sequence ID" value="NZ_BMZU01000001.1"/>
</dbReference>
<dbReference type="Pfam" id="PF00106">
    <property type="entry name" value="adh_short"/>
    <property type="match status" value="1"/>
</dbReference>
<dbReference type="PANTHER" id="PTHR43157">
    <property type="entry name" value="PHOSPHATIDYLINOSITOL-GLYCAN BIOSYNTHESIS CLASS F PROTEIN-RELATED"/>
    <property type="match status" value="1"/>
</dbReference>
<evidence type="ECO:0000313" key="3">
    <source>
        <dbReference type="Proteomes" id="UP000231742"/>
    </source>
</evidence>
<evidence type="ECO:0000256" key="1">
    <source>
        <dbReference type="ARBA" id="ARBA00023002"/>
    </source>
</evidence>
<comment type="caution">
    <text evidence="2">The sequence shown here is derived from an EMBL/GenBank/DDBJ whole genome shotgun (WGS) entry which is preliminary data.</text>
</comment>
<gene>
    <name evidence="2" type="ORF">CLV85_1027</name>
</gene>
<dbReference type="OrthoDB" id="4577644at2"/>
<proteinExistence type="predicted"/>
<dbReference type="InterPro" id="IPR002347">
    <property type="entry name" value="SDR_fam"/>
</dbReference>
<dbReference type="SUPFAM" id="SSF51735">
    <property type="entry name" value="NAD(P)-binding Rossmann-fold domains"/>
    <property type="match status" value="1"/>
</dbReference>
<dbReference type="InterPro" id="IPR036291">
    <property type="entry name" value="NAD(P)-bd_dom_sf"/>
</dbReference>
<sequence length="287" mass="30441">MASPRIIAITGANSGIGLRATAQLAAAGHSVLALVRDPERSRAAISEATNGAPNVRMIQTDLSSATSIQDAAAEISAHGRLDSLINNAAVFDLAQKSASFTPEGHELFWATNHLGPFALTARLSPLLAAAPQPRIVFVASKGLITMPWLQIRFDELDSANWYSPTKAYYHSKLAQVMTAVTLAERVPPTVDVSCIRVPAVRLDAARLSSQPAVLRALYAPKNAAAALPDTLGATYARAATRATPLDAVYIDENDAAVPIPRSARDGDARERLWALSAAATGDIEWAW</sequence>
<reference evidence="2 3" key="1">
    <citation type="submission" date="2017-11" db="EMBL/GenBank/DDBJ databases">
        <title>Genomic Encyclopedia of Archaeal and Bacterial Type Strains, Phase II (KMG-II): From Individual Species to Whole Genera.</title>
        <authorList>
            <person name="Goeker M."/>
        </authorList>
    </citation>
    <scope>NUCLEOTIDE SEQUENCE [LARGE SCALE GENOMIC DNA]</scope>
    <source>
        <strain evidence="2 3">DSM 16400</strain>
    </source>
</reference>
<evidence type="ECO:0000313" key="2">
    <source>
        <dbReference type="EMBL" id="PJJ81844.1"/>
    </source>
</evidence>
<dbReference type="AlphaFoldDB" id="A0A2M9D813"/>
<dbReference type="EMBL" id="PGFH01000001">
    <property type="protein sequence ID" value="PJJ81844.1"/>
    <property type="molecule type" value="Genomic_DNA"/>
</dbReference>
<organism evidence="2 3">
    <name type="scientific">Salinibacterium amurskyense</name>
    <dbReference type="NCBI Taxonomy" id="205941"/>
    <lineage>
        <taxon>Bacteria</taxon>
        <taxon>Bacillati</taxon>
        <taxon>Actinomycetota</taxon>
        <taxon>Actinomycetes</taxon>
        <taxon>Micrococcales</taxon>
        <taxon>Microbacteriaceae</taxon>
        <taxon>Salinibacterium</taxon>
    </lineage>
</organism>
<keyword evidence="1" id="KW-0560">Oxidoreductase</keyword>
<dbReference type="PRINTS" id="PR00081">
    <property type="entry name" value="GDHRDH"/>
</dbReference>
<keyword evidence="3" id="KW-1185">Reference proteome</keyword>
<dbReference type="PANTHER" id="PTHR43157:SF31">
    <property type="entry name" value="PHOSPHATIDYLINOSITOL-GLYCAN BIOSYNTHESIS CLASS F PROTEIN"/>
    <property type="match status" value="1"/>
</dbReference>
<dbReference type="GO" id="GO:0016491">
    <property type="term" value="F:oxidoreductase activity"/>
    <property type="evidence" value="ECO:0007669"/>
    <property type="project" value="UniProtKB-KW"/>
</dbReference>
<accession>A0A2M9D813</accession>